<evidence type="ECO:0000313" key="3">
    <source>
        <dbReference type="Proteomes" id="UP000198412"/>
    </source>
</evidence>
<evidence type="ECO:0008006" key="4">
    <source>
        <dbReference type="Google" id="ProtNLM"/>
    </source>
</evidence>
<evidence type="ECO:0000256" key="1">
    <source>
        <dbReference type="SAM" id="SignalP"/>
    </source>
</evidence>
<reference evidence="3" key="1">
    <citation type="submission" date="2017-06" db="EMBL/GenBank/DDBJ databases">
        <authorList>
            <person name="Varghese N."/>
            <person name="Submissions S."/>
        </authorList>
    </citation>
    <scope>NUCLEOTIDE SEQUENCE [LARGE SCALE GENOMIC DNA]</scope>
    <source>
        <strain evidence="3">DSM 27993</strain>
    </source>
</reference>
<name>A0A238YEX1_9FLAO</name>
<dbReference type="EMBL" id="FZNX01000004">
    <property type="protein sequence ID" value="SNR68909.1"/>
    <property type="molecule type" value="Genomic_DNA"/>
</dbReference>
<dbReference type="AlphaFoldDB" id="A0A238YEX1"/>
<accession>A0A238YEX1</accession>
<dbReference type="OrthoDB" id="1122197at2"/>
<protein>
    <recommendedName>
        <fullName evidence="4">MlpB protein</fullName>
    </recommendedName>
</protein>
<keyword evidence="1" id="KW-0732">Signal</keyword>
<keyword evidence="3" id="KW-1185">Reference proteome</keyword>
<feature type="signal peptide" evidence="1">
    <location>
        <begin position="1"/>
        <end position="21"/>
    </location>
</feature>
<dbReference type="PROSITE" id="PS51257">
    <property type="entry name" value="PROKAR_LIPOPROTEIN"/>
    <property type="match status" value="1"/>
</dbReference>
<dbReference type="Proteomes" id="UP000198412">
    <property type="component" value="Unassembled WGS sequence"/>
</dbReference>
<sequence>MKTKILIISLFLIGFIVSSCNNQTKQKEVTKGENKIEVSEETLSNAAEVAKIESNKVCYVNNKYMGIDQIPVEFENKTYYGCCEGCVVKLKTMRETRYAKDPFTGNEVDKAMAFIVLSPTGNNDVLYFESLQTYKDFIKS</sequence>
<organism evidence="2 3">
    <name type="scientific">Lutibacter flavus</name>
    <dbReference type="NCBI Taxonomy" id="691689"/>
    <lineage>
        <taxon>Bacteria</taxon>
        <taxon>Pseudomonadati</taxon>
        <taxon>Bacteroidota</taxon>
        <taxon>Flavobacteriia</taxon>
        <taxon>Flavobacteriales</taxon>
        <taxon>Flavobacteriaceae</taxon>
        <taxon>Lutibacter</taxon>
    </lineage>
</organism>
<dbReference type="RefSeq" id="WP_089378765.1">
    <property type="nucleotide sequence ID" value="NZ_FZNX01000004.1"/>
</dbReference>
<proteinExistence type="predicted"/>
<evidence type="ECO:0000313" key="2">
    <source>
        <dbReference type="EMBL" id="SNR68909.1"/>
    </source>
</evidence>
<feature type="chain" id="PRO_5012579469" description="MlpB protein" evidence="1">
    <location>
        <begin position="22"/>
        <end position="140"/>
    </location>
</feature>
<gene>
    <name evidence="2" type="ORF">SAMN04488111_2480</name>
</gene>